<reference evidence="2 3" key="1">
    <citation type="submission" date="2018-07" db="EMBL/GenBank/DDBJ databases">
        <title>Draft genome of the type strain Streptomyces armeniacus ATCC 15676.</title>
        <authorList>
            <person name="Labana P."/>
            <person name="Gosse J.T."/>
            <person name="Boddy C.N."/>
        </authorList>
    </citation>
    <scope>NUCLEOTIDE SEQUENCE [LARGE SCALE GENOMIC DNA]</scope>
    <source>
        <strain evidence="2 3">ATCC 15676</strain>
    </source>
</reference>
<dbReference type="RefSeq" id="WP_208878311.1">
    <property type="nucleotide sequence ID" value="NZ_CP031320.1"/>
</dbReference>
<name>A0A345XP87_9ACTN</name>
<evidence type="ECO:0000313" key="3">
    <source>
        <dbReference type="Proteomes" id="UP000254425"/>
    </source>
</evidence>
<evidence type="ECO:0000256" key="1">
    <source>
        <dbReference type="SAM" id="Phobius"/>
    </source>
</evidence>
<dbReference type="Pfam" id="PF19136">
    <property type="entry name" value="DUF5819"/>
    <property type="match status" value="1"/>
</dbReference>
<keyword evidence="1" id="KW-0472">Membrane</keyword>
<gene>
    <name evidence="2" type="ORF">DVA86_13135</name>
</gene>
<protein>
    <submittedName>
        <fullName evidence="2">Uncharacterized protein</fullName>
    </submittedName>
</protein>
<sequence>MEPDEERRSGGIAALSAPGRVTVAIAVAAVAVAVAVHVTMVFLHVAPENTLSKEHSETIDDYVLPEFEQNWKLFAPNPLQQNIHVHARAKVTKDDGSVETTGWVNLSAMDGENIRGNLLPSHTVQNELRRGWDFYTGSHDNEHRPVGLRGELSQAYMMRIVLERFGTELNGGTVDRIQLRSAVTRVAPPAWSDEKIDTKTEYRVLPWWSVGSDDLRGSR</sequence>
<keyword evidence="1" id="KW-1133">Transmembrane helix</keyword>
<dbReference type="InterPro" id="IPR043857">
    <property type="entry name" value="DUF5819"/>
</dbReference>
<dbReference type="AlphaFoldDB" id="A0A345XP87"/>
<feature type="transmembrane region" description="Helical" evidence="1">
    <location>
        <begin position="21"/>
        <end position="43"/>
    </location>
</feature>
<evidence type="ECO:0000313" key="2">
    <source>
        <dbReference type="EMBL" id="AXK33453.1"/>
    </source>
</evidence>
<dbReference type="Proteomes" id="UP000254425">
    <property type="component" value="Chromosome"/>
</dbReference>
<keyword evidence="1" id="KW-0812">Transmembrane</keyword>
<proteinExistence type="predicted"/>
<dbReference type="EMBL" id="CP031320">
    <property type="protein sequence ID" value="AXK33453.1"/>
    <property type="molecule type" value="Genomic_DNA"/>
</dbReference>
<keyword evidence="3" id="KW-1185">Reference proteome</keyword>
<organism evidence="2 3">
    <name type="scientific">Streptomyces armeniacus</name>
    <dbReference type="NCBI Taxonomy" id="83291"/>
    <lineage>
        <taxon>Bacteria</taxon>
        <taxon>Bacillati</taxon>
        <taxon>Actinomycetota</taxon>
        <taxon>Actinomycetes</taxon>
        <taxon>Kitasatosporales</taxon>
        <taxon>Streptomycetaceae</taxon>
        <taxon>Streptomyces</taxon>
    </lineage>
</organism>
<accession>A0A345XP87</accession>
<dbReference type="KEGG" id="sarm:DVA86_13135"/>